<dbReference type="Proteomes" id="UP001465755">
    <property type="component" value="Unassembled WGS sequence"/>
</dbReference>
<dbReference type="SUPFAM" id="SSF143503">
    <property type="entry name" value="PUG domain-like"/>
    <property type="match status" value="1"/>
</dbReference>
<organism evidence="2 3">
    <name type="scientific">Symbiochloris irregularis</name>
    <dbReference type="NCBI Taxonomy" id="706552"/>
    <lineage>
        <taxon>Eukaryota</taxon>
        <taxon>Viridiplantae</taxon>
        <taxon>Chlorophyta</taxon>
        <taxon>core chlorophytes</taxon>
        <taxon>Trebouxiophyceae</taxon>
        <taxon>Trebouxiales</taxon>
        <taxon>Trebouxiaceae</taxon>
        <taxon>Symbiochloris</taxon>
    </lineage>
</organism>
<dbReference type="PANTHER" id="PTHR47694:SF1">
    <property type="entry name" value="PLANT UBX DOMAIN-CONTAINING PROTEIN 2"/>
    <property type="match status" value="1"/>
</dbReference>
<proteinExistence type="predicted"/>
<dbReference type="InterPro" id="IPR018997">
    <property type="entry name" value="PUB_domain"/>
</dbReference>
<reference evidence="2 3" key="1">
    <citation type="journal article" date="2024" name="Nat. Commun.">
        <title>Phylogenomics reveals the evolutionary origins of lichenization in chlorophyte algae.</title>
        <authorList>
            <person name="Puginier C."/>
            <person name="Libourel C."/>
            <person name="Otte J."/>
            <person name="Skaloud P."/>
            <person name="Haon M."/>
            <person name="Grisel S."/>
            <person name="Petersen M."/>
            <person name="Berrin J.G."/>
            <person name="Delaux P.M."/>
            <person name="Dal Grande F."/>
            <person name="Keller J."/>
        </authorList>
    </citation>
    <scope>NUCLEOTIDE SEQUENCE [LARGE SCALE GENOMIC DNA]</scope>
    <source>
        <strain evidence="2 3">SAG 2036</strain>
    </source>
</reference>
<dbReference type="AlphaFoldDB" id="A0AAW1PQB5"/>
<name>A0AAW1PQB5_9CHLO</name>
<evidence type="ECO:0000259" key="1">
    <source>
        <dbReference type="Pfam" id="PF09409"/>
    </source>
</evidence>
<evidence type="ECO:0000313" key="3">
    <source>
        <dbReference type="Proteomes" id="UP001465755"/>
    </source>
</evidence>
<dbReference type="EMBL" id="JALJOQ010000014">
    <property type="protein sequence ID" value="KAK9810793.1"/>
    <property type="molecule type" value="Genomic_DNA"/>
</dbReference>
<dbReference type="SMART" id="SM00580">
    <property type="entry name" value="PUG"/>
    <property type="match status" value="1"/>
</dbReference>
<gene>
    <name evidence="2" type="ORF">WJX73_008153</name>
</gene>
<protein>
    <recommendedName>
        <fullName evidence="1">PUB domain-containing protein</fullName>
    </recommendedName>
</protein>
<dbReference type="PANTHER" id="PTHR47694">
    <property type="entry name" value="PLANT UBX DOMAIN-CONTAINING PROTEIN 2"/>
    <property type="match status" value="1"/>
</dbReference>
<dbReference type="Gene3D" id="1.20.58.2190">
    <property type="match status" value="1"/>
</dbReference>
<dbReference type="GO" id="GO:0050832">
    <property type="term" value="P:defense response to fungus"/>
    <property type="evidence" value="ECO:0007669"/>
    <property type="project" value="TreeGrafter"/>
</dbReference>
<dbReference type="Pfam" id="PF09409">
    <property type="entry name" value="PUB"/>
    <property type="match status" value="1"/>
</dbReference>
<dbReference type="InterPro" id="IPR036339">
    <property type="entry name" value="PUB-like_dom_sf"/>
</dbReference>
<comment type="caution">
    <text evidence="2">The sequence shown here is derived from an EMBL/GenBank/DDBJ whole genome shotgun (WGS) entry which is preliminary data.</text>
</comment>
<feature type="domain" description="PUB" evidence="1">
    <location>
        <begin position="28"/>
        <end position="97"/>
    </location>
</feature>
<dbReference type="CDD" id="cd09212">
    <property type="entry name" value="PUB"/>
    <property type="match status" value="1"/>
</dbReference>
<sequence length="191" mass="20810">MGYAGYVPAKYAPPPPTDLQAALWKVASLEALEIISTVSRNIAVNPTEGKYRKLRLSNVKIHQNIVAIPGALEALQLMGWELDSSEADSLIFPTGRQLTMAQVRVVDEAKDRLKRIHKDAARKKASAKLPTTDAQARVRAQMEADRLERLAKGPVVVGSVAQPLPSNNAGITTARDIGIGAEEHDHEHDHE</sequence>
<accession>A0AAW1PQB5</accession>
<evidence type="ECO:0000313" key="2">
    <source>
        <dbReference type="EMBL" id="KAK9810793.1"/>
    </source>
</evidence>
<keyword evidence="3" id="KW-1185">Reference proteome</keyword>